<dbReference type="GO" id="GO:1990281">
    <property type="term" value="C:efflux pump complex"/>
    <property type="evidence" value="ECO:0007669"/>
    <property type="project" value="TreeGrafter"/>
</dbReference>
<dbReference type="GO" id="GO:0030313">
    <property type="term" value="C:cell envelope"/>
    <property type="evidence" value="ECO:0007669"/>
    <property type="project" value="UniProtKB-SubCell"/>
</dbReference>
<evidence type="ECO:0000256" key="1">
    <source>
        <dbReference type="ARBA" id="ARBA00004196"/>
    </source>
</evidence>
<evidence type="ECO:0000259" key="7">
    <source>
        <dbReference type="Pfam" id="PF25876"/>
    </source>
</evidence>
<dbReference type="Gene3D" id="2.40.30.170">
    <property type="match status" value="1"/>
</dbReference>
<feature type="domain" description="Multidrug resistance protein MdtA-like alpha-helical hairpin" evidence="7">
    <location>
        <begin position="120"/>
        <end position="198"/>
    </location>
</feature>
<dbReference type="PANTHER" id="PTHR30469">
    <property type="entry name" value="MULTIDRUG RESISTANCE PROTEIN MDTA"/>
    <property type="match status" value="1"/>
</dbReference>
<dbReference type="InterPro" id="IPR058625">
    <property type="entry name" value="MdtA-like_BSH"/>
</dbReference>
<dbReference type="Gene3D" id="6.10.140.1990">
    <property type="match status" value="1"/>
</dbReference>
<reference evidence="10 11" key="1">
    <citation type="submission" date="2018-11" db="EMBL/GenBank/DDBJ databases">
        <title>Novel bacteria species description.</title>
        <authorList>
            <person name="Han J.-H."/>
        </authorList>
    </citation>
    <scope>NUCLEOTIDE SEQUENCE [LARGE SCALE GENOMIC DNA]</scope>
    <source>
        <strain evidence="10 11">KCTC23259</strain>
    </source>
</reference>
<evidence type="ECO:0000259" key="8">
    <source>
        <dbReference type="Pfam" id="PF25917"/>
    </source>
</evidence>
<dbReference type="SUPFAM" id="SSF111369">
    <property type="entry name" value="HlyD-like secretion proteins"/>
    <property type="match status" value="1"/>
</dbReference>
<dbReference type="PANTHER" id="PTHR30469:SF33">
    <property type="entry name" value="SLR1207 PROTEIN"/>
    <property type="match status" value="1"/>
</dbReference>
<organism evidence="10 11">
    <name type="scientific">Lacihabitans soyangensis</name>
    <dbReference type="NCBI Taxonomy" id="869394"/>
    <lineage>
        <taxon>Bacteria</taxon>
        <taxon>Pseudomonadati</taxon>
        <taxon>Bacteroidota</taxon>
        <taxon>Cytophagia</taxon>
        <taxon>Cytophagales</taxon>
        <taxon>Leadbetterellaceae</taxon>
        <taxon>Lacihabitans</taxon>
    </lineage>
</organism>
<gene>
    <name evidence="10" type="ORF">EGI31_04090</name>
</gene>
<feature type="region of interest" description="Disordered" evidence="6">
    <location>
        <begin position="366"/>
        <end position="391"/>
    </location>
</feature>
<dbReference type="InterPro" id="IPR058627">
    <property type="entry name" value="MdtA-like_C"/>
</dbReference>
<dbReference type="Pfam" id="PF25967">
    <property type="entry name" value="RND-MFP_C"/>
    <property type="match status" value="1"/>
</dbReference>
<feature type="coiled-coil region" evidence="5">
    <location>
        <begin position="112"/>
        <end position="146"/>
    </location>
</feature>
<keyword evidence="11" id="KW-1185">Reference proteome</keyword>
<dbReference type="Pfam" id="PF25876">
    <property type="entry name" value="HH_MFP_RND"/>
    <property type="match status" value="1"/>
</dbReference>
<proteinExistence type="inferred from homology"/>
<dbReference type="GO" id="GO:1990195">
    <property type="term" value="C:macrolide transmembrane transporter complex"/>
    <property type="evidence" value="ECO:0007669"/>
    <property type="project" value="InterPro"/>
</dbReference>
<comment type="similarity">
    <text evidence="2">Belongs to the membrane fusion protein (MFP) (TC 8.A.1) family.</text>
</comment>
<dbReference type="InterPro" id="IPR058624">
    <property type="entry name" value="MdtA-like_HH"/>
</dbReference>
<protein>
    <submittedName>
        <fullName evidence="10">Efflux RND transporter periplasmic adaptor subunit</fullName>
    </submittedName>
</protein>
<dbReference type="Pfam" id="PF25917">
    <property type="entry name" value="BSH_RND"/>
    <property type="match status" value="1"/>
</dbReference>
<dbReference type="GO" id="GO:1990961">
    <property type="term" value="P:xenobiotic detoxification by transmembrane export across the plasma membrane"/>
    <property type="evidence" value="ECO:0007669"/>
    <property type="project" value="InterPro"/>
</dbReference>
<dbReference type="Gene3D" id="2.40.420.20">
    <property type="match status" value="1"/>
</dbReference>
<feature type="domain" description="Multidrug resistance protein MdtA-like barrel-sandwich hybrid" evidence="8">
    <location>
        <begin position="66"/>
        <end position="225"/>
    </location>
</feature>
<dbReference type="InterPro" id="IPR006143">
    <property type="entry name" value="RND_pump_MFP"/>
</dbReference>
<evidence type="ECO:0000313" key="10">
    <source>
        <dbReference type="EMBL" id="MCP9762123.1"/>
    </source>
</evidence>
<feature type="domain" description="Multidrug resistance protein MdtA-like C-terminal permuted SH3" evidence="9">
    <location>
        <begin position="400"/>
        <end position="438"/>
    </location>
</feature>
<evidence type="ECO:0000313" key="11">
    <source>
        <dbReference type="Proteomes" id="UP001204144"/>
    </source>
</evidence>
<dbReference type="GO" id="GO:0015562">
    <property type="term" value="F:efflux transmembrane transporter activity"/>
    <property type="evidence" value="ECO:0007669"/>
    <property type="project" value="TreeGrafter"/>
</dbReference>
<evidence type="ECO:0000256" key="5">
    <source>
        <dbReference type="SAM" id="Coils"/>
    </source>
</evidence>
<dbReference type="Gene3D" id="2.40.50.100">
    <property type="match status" value="1"/>
</dbReference>
<dbReference type="RefSeq" id="WP_255035879.1">
    <property type="nucleotide sequence ID" value="NZ_RJUF01000006.1"/>
</dbReference>
<comment type="subcellular location">
    <subcellularLocation>
        <location evidence="1">Cell envelope</location>
    </subcellularLocation>
</comment>
<dbReference type="GO" id="GO:0019898">
    <property type="term" value="C:extrinsic component of membrane"/>
    <property type="evidence" value="ECO:0007669"/>
    <property type="project" value="InterPro"/>
</dbReference>
<evidence type="ECO:0000256" key="6">
    <source>
        <dbReference type="SAM" id="MobiDB-lite"/>
    </source>
</evidence>
<dbReference type="NCBIfam" id="TIGR01730">
    <property type="entry name" value="RND_mfp"/>
    <property type="match status" value="1"/>
</dbReference>
<dbReference type="Proteomes" id="UP001204144">
    <property type="component" value="Unassembled WGS sequence"/>
</dbReference>
<feature type="compositionally biased region" description="Basic and acidic residues" evidence="6">
    <location>
        <begin position="366"/>
        <end position="375"/>
    </location>
</feature>
<dbReference type="EMBL" id="RJUF01000006">
    <property type="protein sequence ID" value="MCP9762123.1"/>
    <property type="molecule type" value="Genomic_DNA"/>
</dbReference>
<accession>A0AAE3GZM2</accession>
<name>A0AAE3GZM2_9BACT</name>
<evidence type="ECO:0000256" key="2">
    <source>
        <dbReference type="ARBA" id="ARBA00009477"/>
    </source>
</evidence>
<keyword evidence="3" id="KW-0813">Transport</keyword>
<sequence>MKKKSNKIWWILLGALVVLLVAFLVAKKQGWIMAEKPTEVELAKVGSGTLVETVSASGKIQPEVEVKISPDVPGEIIALYVKEGDSVKKGQLLLKIQPENYVSVVDRFRAGVNQSRATAEQTKASIARAESQLLRAQMEYNRQKKLLADKVISQSDFETAETNLKIAKQDVDASKSNYEAAKFGINSAEAALKDASENLRKTNIYAPMNGIVSKLAVELGERVVGTSQMAGTELLRIADLNNMEVRVNVNENDIIRVGLGDTVIVDVDAYSASGKKFKGLVTQVANTANGAGGTLTGAASNSTESVTEFEVRIKILPSSYRDLIDVRKGKKYPFKPGMTATVDIVTATKTSVISVPISAVTTRVEGKDKGAKKADDEDGMGLGAVTEDADSKKEKPKEIVFINDKGVAKKREVKTGITDTSAGLIEITSGLKAGEEIISGPFLEVSKKLKDGDKVAKKKAEVKK</sequence>
<evidence type="ECO:0000256" key="3">
    <source>
        <dbReference type="ARBA" id="ARBA00022448"/>
    </source>
</evidence>
<keyword evidence="4 5" id="KW-0175">Coiled coil</keyword>
<comment type="caution">
    <text evidence="10">The sequence shown here is derived from an EMBL/GenBank/DDBJ whole genome shotgun (WGS) entry which is preliminary data.</text>
</comment>
<dbReference type="InterPro" id="IPR030190">
    <property type="entry name" value="MacA_alpha-hairpin_sf"/>
</dbReference>
<evidence type="ECO:0000259" key="9">
    <source>
        <dbReference type="Pfam" id="PF25967"/>
    </source>
</evidence>
<evidence type="ECO:0000256" key="4">
    <source>
        <dbReference type="ARBA" id="ARBA00023054"/>
    </source>
</evidence>
<dbReference type="AlphaFoldDB" id="A0AAE3GZM2"/>